<sequence length="163" mass="17747">MLPLTDPEIRASLVNVSMRERKGLTLPTNFAALPWDSLDFLGWRDPKIPGIGYVITALDDAPVGILLTQAKGRMQTRPQCSWCTDVQLPNEVVLFSAKRAGAAGRNGDTVATLACANFECCANVRKLPSMAYIGFDVEAARRDRIASLGEHVGNFVQDVRDGN</sequence>
<evidence type="ECO:0000313" key="3">
    <source>
        <dbReference type="Proteomes" id="UP000272015"/>
    </source>
</evidence>
<dbReference type="InterPro" id="IPR032330">
    <property type="entry name" value="EF-G-binding_C"/>
</dbReference>
<feature type="domain" description="Elongation factor G-binding protein C-terminal treble-clef zinc-finger" evidence="1">
    <location>
        <begin position="8"/>
        <end position="159"/>
    </location>
</feature>
<reference evidence="2 3" key="1">
    <citation type="submission" date="2018-09" db="EMBL/GenBank/DDBJ databases">
        <title>Novel species of Cryobacterium.</title>
        <authorList>
            <person name="Liu Q."/>
            <person name="Xin Y.-H."/>
        </authorList>
    </citation>
    <scope>NUCLEOTIDE SEQUENCE [LARGE SCALE GENOMIC DNA]</scope>
    <source>
        <strain evidence="2 3">Hh39</strain>
    </source>
</reference>
<accession>A0A3A5MI78</accession>
<dbReference type="OrthoDB" id="4171838at2"/>
<name>A0A3A5MI78_9MICO</name>
<dbReference type="Pfam" id="PF16571">
    <property type="entry name" value="FBP_C"/>
    <property type="match status" value="1"/>
</dbReference>
<gene>
    <name evidence="2" type="ORF">D6T64_18510</name>
</gene>
<dbReference type="EMBL" id="QZVS01000095">
    <property type="protein sequence ID" value="RJT85617.1"/>
    <property type="molecule type" value="Genomic_DNA"/>
</dbReference>
<dbReference type="AlphaFoldDB" id="A0A3A5MI78"/>
<keyword evidence="3" id="KW-1185">Reference proteome</keyword>
<proteinExistence type="predicted"/>
<evidence type="ECO:0000259" key="1">
    <source>
        <dbReference type="Pfam" id="PF16571"/>
    </source>
</evidence>
<comment type="caution">
    <text evidence="2">The sequence shown here is derived from an EMBL/GenBank/DDBJ whole genome shotgun (WGS) entry which is preliminary data.</text>
</comment>
<dbReference type="RefSeq" id="WP_119976160.1">
    <property type="nucleotide sequence ID" value="NZ_JBHSQA010000009.1"/>
</dbReference>
<protein>
    <submittedName>
        <fullName evidence="2">FBP domain-containing protein</fullName>
    </submittedName>
</protein>
<organism evidence="2 3">
    <name type="scientific">Cryobacterium melibiosiphilum</name>
    <dbReference type="NCBI Taxonomy" id="995039"/>
    <lineage>
        <taxon>Bacteria</taxon>
        <taxon>Bacillati</taxon>
        <taxon>Actinomycetota</taxon>
        <taxon>Actinomycetes</taxon>
        <taxon>Micrococcales</taxon>
        <taxon>Microbacteriaceae</taxon>
        <taxon>Cryobacterium</taxon>
    </lineage>
</organism>
<evidence type="ECO:0000313" key="2">
    <source>
        <dbReference type="EMBL" id="RJT85617.1"/>
    </source>
</evidence>
<dbReference type="Proteomes" id="UP000272015">
    <property type="component" value="Unassembled WGS sequence"/>
</dbReference>